<dbReference type="SMART" id="SM00220">
    <property type="entry name" value="S_TKc"/>
    <property type="match status" value="1"/>
</dbReference>
<evidence type="ECO:0000256" key="3">
    <source>
        <dbReference type="ARBA" id="ARBA00022741"/>
    </source>
</evidence>
<dbReference type="GO" id="GO:0004691">
    <property type="term" value="F:cAMP-dependent protein kinase activity"/>
    <property type="evidence" value="ECO:0007669"/>
    <property type="project" value="TreeGrafter"/>
</dbReference>
<keyword evidence="5" id="KW-0067">ATP-binding</keyword>
<dbReference type="PROSITE" id="PS50011">
    <property type="entry name" value="PROTEIN_KINASE_DOM"/>
    <property type="match status" value="1"/>
</dbReference>
<sequence>KSYLEEAKKDFQDKWDRPGQNTASLDDFERIRTLGTGSFGRVVKLKQVEHTLNEKRILQAITFPFLVRLDYHFKDNSNLYMILEFVNGGEMFSHLRRIGRFSEPHSRFYAAQIVLGFEYLHSLDLIYRDLKPENLLLDAVGYIKVRCRALAGVPSRLRRNQCRYSWL</sequence>
<keyword evidence="3" id="KW-0547">Nucleotide-binding</keyword>
<keyword evidence="7" id="KW-1185">Reference proteome</keyword>
<dbReference type="InterPro" id="IPR008271">
    <property type="entry name" value="Ser/Thr_kinase_AS"/>
</dbReference>
<protein>
    <submittedName>
        <fullName evidence="8">Protein kinase domain-containing protein</fullName>
    </submittedName>
</protein>
<dbReference type="InterPro" id="IPR000719">
    <property type="entry name" value="Prot_kinase_dom"/>
</dbReference>
<evidence type="ECO:0000313" key="8">
    <source>
        <dbReference type="WBParaSite" id="maker-uti_cns_0018323-snap-gene-0.1-mRNA-1"/>
    </source>
</evidence>
<dbReference type="Gene3D" id="1.10.510.10">
    <property type="entry name" value="Transferase(Phosphotransferase) domain 1"/>
    <property type="match status" value="1"/>
</dbReference>
<dbReference type="Pfam" id="PF00069">
    <property type="entry name" value="Pkinase"/>
    <property type="match status" value="1"/>
</dbReference>
<keyword evidence="4" id="KW-0418">Kinase</keyword>
<proteinExistence type="predicted"/>
<evidence type="ECO:0000256" key="2">
    <source>
        <dbReference type="ARBA" id="ARBA00022679"/>
    </source>
</evidence>
<dbReference type="GO" id="GO:0005952">
    <property type="term" value="C:cAMP-dependent protein kinase complex"/>
    <property type="evidence" value="ECO:0007669"/>
    <property type="project" value="TreeGrafter"/>
</dbReference>
<dbReference type="AlphaFoldDB" id="A0A1I8IWX6"/>
<feature type="domain" description="Protein kinase" evidence="6">
    <location>
        <begin position="28"/>
        <end position="167"/>
    </location>
</feature>
<dbReference type="GO" id="GO:0005524">
    <property type="term" value="F:ATP binding"/>
    <property type="evidence" value="ECO:0007669"/>
    <property type="project" value="UniProtKB-KW"/>
</dbReference>
<evidence type="ECO:0000256" key="1">
    <source>
        <dbReference type="ARBA" id="ARBA00022527"/>
    </source>
</evidence>
<dbReference type="WBParaSite" id="maker-uti_cns_0018323-snap-gene-0.1-mRNA-1">
    <property type="protein sequence ID" value="maker-uti_cns_0018323-snap-gene-0.1-mRNA-1"/>
    <property type="gene ID" value="maker-uti_cns_0018323-snap-gene-0.1"/>
</dbReference>
<dbReference type="PANTHER" id="PTHR24353:SF153">
    <property type="entry name" value="CAMP-DEPENDENT PROTEIN KINASE CATALYTIC SUBUNIT 1"/>
    <property type="match status" value="1"/>
</dbReference>
<reference evidence="8" key="1">
    <citation type="submission" date="2016-11" db="UniProtKB">
        <authorList>
            <consortium name="WormBaseParasite"/>
        </authorList>
    </citation>
    <scope>IDENTIFICATION</scope>
</reference>
<evidence type="ECO:0000256" key="5">
    <source>
        <dbReference type="ARBA" id="ARBA00022840"/>
    </source>
</evidence>
<dbReference type="PANTHER" id="PTHR24353">
    <property type="entry name" value="CYCLIC NUCLEOTIDE-DEPENDENT PROTEIN KINASE"/>
    <property type="match status" value="1"/>
</dbReference>
<dbReference type="PROSITE" id="PS00108">
    <property type="entry name" value="PROTEIN_KINASE_ST"/>
    <property type="match status" value="1"/>
</dbReference>
<evidence type="ECO:0000259" key="6">
    <source>
        <dbReference type="PROSITE" id="PS50011"/>
    </source>
</evidence>
<evidence type="ECO:0000313" key="7">
    <source>
        <dbReference type="Proteomes" id="UP000095280"/>
    </source>
</evidence>
<dbReference type="Proteomes" id="UP000095280">
    <property type="component" value="Unplaced"/>
</dbReference>
<dbReference type="GO" id="GO:0005634">
    <property type="term" value="C:nucleus"/>
    <property type="evidence" value="ECO:0007669"/>
    <property type="project" value="TreeGrafter"/>
</dbReference>
<keyword evidence="2" id="KW-0808">Transferase</keyword>
<name>A0A1I8IWX6_9PLAT</name>
<dbReference type="InterPro" id="IPR011009">
    <property type="entry name" value="Kinase-like_dom_sf"/>
</dbReference>
<evidence type="ECO:0000256" key="4">
    <source>
        <dbReference type="ARBA" id="ARBA00022777"/>
    </source>
</evidence>
<dbReference type="GO" id="GO:0005829">
    <property type="term" value="C:cytosol"/>
    <property type="evidence" value="ECO:0007669"/>
    <property type="project" value="TreeGrafter"/>
</dbReference>
<keyword evidence="1" id="KW-0723">Serine/threonine-protein kinase</keyword>
<dbReference type="SUPFAM" id="SSF56112">
    <property type="entry name" value="Protein kinase-like (PK-like)"/>
    <property type="match status" value="1"/>
</dbReference>
<accession>A0A1I8IWX6</accession>
<organism evidence="7 8">
    <name type="scientific">Macrostomum lignano</name>
    <dbReference type="NCBI Taxonomy" id="282301"/>
    <lineage>
        <taxon>Eukaryota</taxon>
        <taxon>Metazoa</taxon>
        <taxon>Spiralia</taxon>
        <taxon>Lophotrochozoa</taxon>
        <taxon>Platyhelminthes</taxon>
        <taxon>Rhabditophora</taxon>
        <taxon>Macrostomorpha</taxon>
        <taxon>Macrostomida</taxon>
        <taxon>Macrostomidae</taxon>
        <taxon>Macrostomum</taxon>
    </lineage>
</organism>
<dbReference type="Gene3D" id="3.30.200.20">
    <property type="entry name" value="Phosphorylase Kinase, domain 1"/>
    <property type="match status" value="2"/>
</dbReference>